<gene>
    <name evidence="6" type="primary">msrR_2</name>
    <name evidence="6" type="ORF">NCTC1934_02382</name>
</gene>
<dbReference type="Gene3D" id="3.40.630.190">
    <property type="entry name" value="LCP protein"/>
    <property type="match status" value="1"/>
</dbReference>
<feature type="compositionally biased region" description="Low complexity" evidence="2">
    <location>
        <begin position="258"/>
        <end position="280"/>
    </location>
</feature>
<comment type="similarity">
    <text evidence="1">Belongs to the LytR/CpsA/Psr (LCP) family.</text>
</comment>
<dbReference type="InterPro" id="IPR050922">
    <property type="entry name" value="LytR/CpsA/Psr_CW_biosynth"/>
</dbReference>
<dbReference type="NCBIfam" id="TIGR00350">
    <property type="entry name" value="lytR_cpsA_psr"/>
    <property type="match status" value="1"/>
</dbReference>
<dbReference type="PANTHER" id="PTHR33392">
    <property type="entry name" value="POLYISOPRENYL-TEICHOIC ACID--PEPTIDOGLYCAN TEICHOIC ACID TRANSFERASE TAGU"/>
    <property type="match status" value="1"/>
</dbReference>
<evidence type="ECO:0000256" key="1">
    <source>
        <dbReference type="ARBA" id="ARBA00006068"/>
    </source>
</evidence>
<sequence>MGDDRYGRTPRPGGRAPWERYPADEAEQPRGRRNRHADDATNGSAPISVQDLVEKVDNERKGRRRRRAESDTPEIDAWDAEPTNGSRGTTASRGANGARGADAHGARRAVDQTGARRAVPTEVNGLGGGADSAPVRRPAPGDSGAIRRPAPMDSAPTRRPAPVDSTPTRRPAPVDSTPTRRPAPGESGAIRRPAPGESGAIGRQGPADSGAVRRPPPGESGAARQSPADSGAIRRPPPSESGAMARQVPADSAPVRRAPWGKGKGAANAAAAGPVRAAAADPVTEELPPVTGPAPEPEEPRPIRGVASPADYPTTALPTAVGAKPLSRLAGNRQRRSKRLRLAGRSTAAVVAVIALLVTGGGWSYLKAKDNGFNQVSALDENSADIIDANAQFGDETFLIVGTDTRAGVNSELGAGTTEDAEGARADTVMLVNIPAKRDRVVAVSFPRDLDVTRPVCEGWDNEAAKYSSESFPSAIGDKLNATYALGGPKCLTKVIQKMTGLKINHFVGIDFAGFEAMVDTIGGVEVCTTKPLIDDTLGTILTEPGKQIVNGATALDYVRARHVYGEERSDYDRINRQQRFLASLLRGALSSKVLFDLGKLNGFINGFAQHSFMDNVNTKDLLTLGRSLQKVDAGAITFLTIPTAGTTSYGNEIPRESDIKAIFQAIIDDQPLPGEKKPEPEETSTTQAPPTKPKLTAVDPSMVSLQVSNGSGISGIASTTATKLANQGFQIYSTGNYAEGSSATTKVRYSGSDQEAAAATVASAIPGASLESTTGLGSIVEVVLGSDFTGTVKTPTTFGQTLPDAPASTAEETPITLPSDLEHVNAADDTCK</sequence>
<feature type="region of interest" description="Disordered" evidence="2">
    <location>
        <begin position="1"/>
        <end position="304"/>
    </location>
</feature>
<dbReference type="Pfam" id="PF03816">
    <property type="entry name" value="LytR_cpsA_psr"/>
    <property type="match status" value="1"/>
</dbReference>
<feature type="compositionally biased region" description="Basic and acidic residues" evidence="2">
    <location>
        <begin position="101"/>
        <end position="110"/>
    </location>
</feature>
<dbReference type="InterPro" id="IPR004474">
    <property type="entry name" value="LytR_CpsA_psr"/>
</dbReference>
<evidence type="ECO:0000313" key="6">
    <source>
        <dbReference type="EMBL" id="SUA76099.1"/>
    </source>
</evidence>
<keyword evidence="3" id="KW-0472">Membrane</keyword>
<dbReference type="Gene3D" id="3.30.70.2390">
    <property type="match status" value="1"/>
</dbReference>
<dbReference type="EMBL" id="UGRY01000002">
    <property type="protein sequence ID" value="SUA76099.1"/>
    <property type="molecule type" value="Genomic_DNA"/>
</dbReference>
<dbReference type="RefSeq" id="WP_051036810.1">
    <property type="nucleotide sequence ID" value="NZ_UGRY01000002.1"/>
</dbReference>
<organism evidence="6 7">
    <name type="scientific">Nocardia otitidiscaviarum</name>
    <dbReference type="NCBI Taxonomy" id="1823"/>
    <lineage>
        <taxon>Bacteria</taxon>
        <taxon>Bacillati</taxon>
        <taxon>Actinomycetota</taxon>
        <taxon>Actinomycetes</taxon>
        <taxon>Mycobacteriales</taxon>
        <taxon>Nocardiaceae</taxon>
        <taxon>Nocardia</taxon>
    </lineage>
</organism>
<feature type="transmembrane region" description="Helical" evidence="3">
    <location>
        <begin position="342"/>
        <end position="366"/>
    </location>
</feature>
<dbReference type="Pfam" id="PF13399">
    <property type="entry name" value="LytR_C"/>
    <property type="match status" value="1"/>
</dbReference>
<feature type="compositionally biased region" description="Low complexity" evidence="2">
    <location>
        <begin position="87"/>
        <end position="100"/>
    </location>
</feature>
<accession>A0A378YI73</accession>
<dbReference type="Proteomes" id="UP000255467">
    <property type="component" value="Unassembled WGS sequence"/>
</dbReference>
<dbReference type="InterPro" id="IPR027381">
    <property type="entry name" value="LytR/CpsA/Psr_C"/>
</dbReference>
<protein>
    <submittedName>
        <fullName evidence="6">Regulatory protein msrR</fullName>
    </submittedName>
</protein>
<evidence type="ECO:0000259" key="4">
    <source>
        <dbReference type="Pfam" id="PF03816"/>
    </source>
</evidence>
<evidence type="ECO:0000259" key="5">
    <source>
        <dbReference type="Pfam" id="PF13399"/>
    </source>
</evidence>
<feature type="region of interest" description="Disordered" evidence="2">
    <location>
        <begin position="671"/>
        <end position="697"/>
    </location>
</feature>
<dbReference type="PANTHER" id="PTHR33392:SF6">
    <property type="entry name" value="POLYISOPRENYL-TEICHOIC ACID--PEPTIDOGLYCAN TEICHOIC ACID TRANSFERASE TAGU"/>
    <property type="match status" value="1"/>
</dbReference>
<evidence type="ECO:0000256" key="2">
    <source>
        <dbReference type="SAM" id="MobiDB-lite"/>
    </source>
</evidence>
<keyword evidence="7" id="KW-1185">Reference proteome</keyword>
<dbReference type="AlphaFoldDB" id="A0A378YI73"/>
<feature type="compositionally biased region" description="Basic and acidic residues" evidence="2">
    <location>
        <begin position="821"/>
        <end position="833"/>
    </location>
</feature>
<evidence type="ECO:0000313" key="7">
    <source>
        <dbReference type="Proteomes" id="UP000255467"/>
    </source>
</evidence>
<feature type="region of interest" description="Disordered" evidence="2">
    <location>
        <begin position="798"/>
        <end position="833"/>
    </location>
</feature>
<feature type="domain" description="Cell envelope-related transcriptional attenuator" evidence="4">
    <location>
        <begin position="425"/>
        <end position="587"/>
    </location>
</feature>
<feature type="compositionally biased region" description="Basic and acidic residues" evidence="2">
    <location>
        <begin position="17"/>
        <end position="30"/>
    </location>
</feature>
<evidence type="ECO:0000256" key="3">
    <source>
        <dbReference type="SAM" id="Phobius"/>
    </source>
</evidence>
<name>A0A378YI73_9NOCA</name>
<reference evidence="6 7" key="1">
    <citation type="submission" date="2018-06" db="EMBL/GenBank/DDBJ databases">
        <authorList>
            <consortium name="Pathogen Informatics"/>
            <person name="Doyle S."/>
        </authorList>
    </citation>
    <scope>NUCLEOTIDE SEQUENCE [LARGE SCALE GENOMIC DNA]</scope>
    <source>
        <strain evidence="6 7">NCTC1934</strain>
    </source>
</reference>
<dbReference type="STRING" id="1406858.GCA_000710895_02220"/>
<proteinExistence type="inferred from homology"/>
<feature type="domain" description="LytR/CpsA/Psr regulator C-terminal" evidence="5">
    <location>
        <begin position="704"/>
        <end position="789"/>
    </location>
</feature>
<keyword evidence="3" id="KW-0812">Transmembrane</keyword>
<keyword evidence="3" id="KW-1133">Transmembrane helix</keyword>